<accession>A0A2K8MB69</accession>
<dbReference type="Proteomes" id="UP000229081">
    <property type="component" value="Chromosome"/>
</dbReference>
<dbReference type="KEGG" id="sphc:CVN68_03305"/>
<evidence type="ECO:0000313" key="1">
    <source>
        <dbReference type="EMBL" id="ATY31130.1"/>
    </source>
</evidence>
<dbReference type="InterPro" id="IPR009962">
    <property type="entry name" value="DUF1488"/>
</dbReference>
<organism evidence="1 2">
    <name type="scientific">Sphingomonas psychrotolerans</name>
    <dbReference type="NCBI Taxonomy" id="1327635"/>
    <lineage>
        <taxon>Bacteria</taxon>
        <taxon>Pseudomonadati</taxon>
        <taxon>Pseudomonadota</taxon>
        <taxon>Alphaproteobacteria</taxon>
        <taxon>Sphingomonadales</taxon>
        <taxon>Sphingomonadaceae</taxon>
        <taxon>Sphingomonas</taxon>
    </lineage>
</organism>
<evidence type="ECO:0008006" key="3">
    <source>
        <dbReference type="Google" id="ProtNLM"/>
    </source>
</evidence>
<sequence length="97" mass="10952">MIPHWRPGMPNRLEIDQASVTDNDLTRQVEFTAELDGDEREFAVKYAVLKELSGDEPDEDALELFERFSDEIADICAEAALQRPSASVVIVDENDLE</sequence>
<proteinExistence type="predicted"/>
<gene>
    <name evidence="1" type="ORF">CVN68_03305</name>
</gene>
<protein>
    <recommendedName>
        <fullName evidence="3">DUF1488 family protein</fullName>
    </recommendedName>
</protein>
<name>A0A2K8MB69_9SPHN</name>
<dbReference type="AlphaFoldDB" id="A0A2K8MB69"/>
<evidence type="ECO:0000313" key="2">
    <source>
        <dbReference type="Proteomes" id="UP000229081"/>
    </source>
</evidence>
<keyword evidence="2" id="KW-1185">Reference proteome</keyword>
<reference evidence="1 2" key="1">
    <citation type="submission" date="2017-11" db="EMBL/GenBank/DDBJ databases">
        <title>Complete genome sequence of Sphingomonas sp. Strain Cra20, a psychrotolerant potential plant growth promoting rhizobacteria.</title>
        <authorList>
            <person name="Luo Y."/>
        </authorList>
    </citation>
    <scope>NUCLEOTIDE SEQUENCE [LARGE SCALE GENOMIC DNA]</scope>
    <source>
        <strain evidence="1 2">Cra20</strain>
    </source>
</reference>
<dbReference type="Pfam" id="PF07369">
    <property type="entry name" value="DUF1488"/>
    <property type="match status" value="1"/>
</dbReference>
<dbReference type="EMBL" id="CP024923">
    <property type="protein sequence ID" value="ATY31130.1"/>
    <property type="molecule type" value="Genomic_DNA"/>
</dbReference>